<feature type="domain" description="Amidohydrolase-related" evidence="1">
    <location>
        <begin position="51"/>
        <end position="382"/>
    </location>
</feature>
<dbReference type="Gene3D" id="2.30.40.10">
    <property type="entry name" value="Urease, subunit C, domain 1"/>
    <property type="match status" value="1"/>
</dbReference>
<dbReference type="EC" id="3.5.2.3" evidence="2"/>
<sequence>MILIKDGKIFTMEGKVYEKASILIEDGKIKEIGENLVAPLDAKVIDAQGKIVMPGMIDAHCHLGMWEDAIGFEGADGNEMTDPVTPHLRAIDAINPMDKTFKEAYEGGVTSVATGPGSANVIGGQFVAIKTYGDRVDHMIIKEPVAMKCAFGENPKRVYHERKQSPSTRMATAAILRDTLYKAKEYAAKLERAMEDPSKKPSFDMKMEALLPVLRGEIPLKAHAHRADDIFTAIRIAKEFGVKVTLEHCTEGHLIASHIREEGLWAVVGPSLGERSKYELKNLTFETAGILSRAGVKIAIMTDHPVIPVQYLPVCAGLAVKAGMDEGEALKAITINAAEILGIDHRVGSIREGKDADVVIWSGHPFELKSTVEYTMIDGKVVYQRK</sequence>
<dbReference type="AlphaFoldDB" id="A0A140L543"/>
<dbReference type="STRING" id="520762.AN619_16640"/>
<dbReference type="Pfam" id="PF01979">
    <property type="entry name" value="Amidohydro_1"/>
    <property type="match status" value="1"/>
</dbReference>
<protein>
    <submittedName>
        <fullName evidence="2">Dihydroorotase</fullName>
        <ecNumber evidence="2">3.5.2.3</ecNumber>
    </submittedName>
</protein>
<organism evidence="2 3">
    <name type="scientific">Thermotalea metallivorans</name>
    <dbReference type="NCBI Taxonomy" id="520762"/>
    <lineage>
        <taxon>Bacteria</taxon>
        <taxon>Bacillati</taxon>
        <taxon>Bacillota</taxon>
        <taxon>Clostridia</taxon>
        <taxon>Peptostreptococcales</taxon>
        <taxon>Thermotaleaceae</taxon>
        <taxon>Thermotalea</taxon>
    </lineage>
</organism>
<evidence type="ECO:0000313" key="3">
    <source>
        <dbReference type="Proteomes" id="UP000070456"/>
    </source>
</evidence>
<dbReference type="InterPro" id="IPR051781">
    <property type="entry name" value="Metallo-dep_Hydrolase"/>
</dbReference>
<dbReference type="PANTHER" id="PTHR43135">
    <property type="entry name" value="ALPHA-D-RIBOSE 1-METHYLPHOSPHONATE 5-TRIPHOSPHATE DIPHOSPHATASE"/>
    <property type="match status" value="1"/>
</dbReference>
<gene>
    <name evidence="2" type="primary">pyrC_1</name>
    <name evidence="2" type="ORF">AN619_16640</name>
</gene>
<name>A0A140L543_9FIRM</name>
<evidence type="ECO:0000259" key="1">
    <source>
        <dbReference type="Pfam" id="PF01979"/>
    </source>
</evidence>
<dbReference type="SUPFAM" id="SSF51338">
    <property type="entry name" value="Composite domain of metallo-dependent hydrolases"/>
    <property type="match status" value="1"/>
</dbReference>
<dbReference type="GO" id="GO:0004151">
    <property type="term" value="F:dihydroorotase activity"/>
    <property type="evidence" value="ECO:0007669"/>
    <property type="project" value="UniProtKB-EC"/>
</dbReference>
<dbReference type="RefSeq" id="WP_068556252.1">
    <property type="nucleotide sequence ID" value="NZ_LOEE01000032.1"/>
</dbReference>
<dbReference type="InterPro" id="IPR006680">
    <property type="entry name" value="Amidohydro-rel"/>
</dbReference>
<dbReference type="InterPro" id="IPR011059">
    <property type="entry name" value="Metal-dep_hydrolase_composite"/>
</dbReference>
<dbReference type="Proteomes" id="UP000070456">
    <property type="component" value="Unassembled WGS sequence"/>
</dbReference>
<comment type="caution">
    <text evidence="2">The sequence shown here is derived from an EMBL/GenBank/DDBJ whole genome shotgun (WGS) entry which is preliminary data.</text>
</comment>
<dbReference type="CDD" id="cd01309">
    <property type="entry name" value="Met_dep_hydrolase_C"/>
    <property type="match status" value="1"/>
</dbReference>
<evidence type="ECO:0000313" key="2">
    <source>
        <dbReference type="EMBL" id="KXG75668.1"/>
    </source>
</evidence>
<dbReference type="PATRIC" id="fig|520762.4.peg.1845"/>
<dbReference type="EMBL" id="LOEE01000032">
    <property type="protein sequence ID" value="KXG75668.1"/>
    <property type="molecule type" value="Genomic_DNA"/>
</dbReference>
<reference evidence="2 3" key="1">
    <citation type="submission" date="2015-12" db="EMBL/GenBank/DDBJ databases">
        <title>Draft genome sequence of the thermoanaerobe Thermotalea metallivorans, an isolate from the runoff channel of the Great Artesian Basin, Australia.</title>
        <authorList>
            <person name="Patel B.K."/>
        </authorList>
    </citation>
    <scope>NUCLEOTIDE SEQUENCE [LARGE SCALE GENOMIC DNA]</scope>
    <source>
        <strain evidence="2 3">B2-1</strain>
    </source>
</reference>
<dbReference type="OrthoDB" id="9802793at2"/>
<proteinExistence type="predicted"/>
<keyword evidence="3" id="KW-1185">Reference proteome</keyword>
<keyword evidence="2" id="KW-0378">Hydrolase</keyword>
<accession>A0A140L543</accession>
<dbReference type="PANTHER" id="PTHR43135:SF3">
    <property type="entry name" value="ALPHA-D-RIBOSE 1-METHYLPHOSPHONATE 5-TRIPHOSPHATE DIPHOSPHATASE"/>
    <property type="match status" value="1"/>
</dbReference>
<dbReference type="SUPFAM" id="SSF51556">
    <property type="entry name" value="Metallo-dependent hydrolases"/>
    <property type="match status" value="1"/>
</dbReference>
<dbReference type="Gene3D" id="3.20.20.140">
    <property type="entry name" value="Metal-dependent hydrolases"/>
    <property type="match status" value="1"/>
</dbReference>
<dbReference type="InterPro" id="IPR032466">
    <property type="entry name" value="Metal_Hydrolase"/>
</dbReference>